<dbReference type="OrthoDB" id="4772757at2759"/>
<dbReference type="PANTHER" id="PTHR10039">
    <property type="entry name" value="AMELOGENIN"/>
    <property type="match status" value="1"/>
</dbReference>
<comment type="caution">
    <text evidence="3">The sequence shown here is derived from an EMBL/GenBank/DDBJ whole genome shotgun (WGS) entry which is preliminary data.</text>
</comment>
<name>A0A4Q4TFN3_9PEZI</name>
<proteinExistence type="predicted"/>
<dbReference type="InterPro" id="IPR056884">
    <property type="entry name" value="NPHP3-like_N"/>
</dbReference>
<keyword evidence="4" id="KW-1185">Reference proteome</keyword>
<evidence type="ECO:0000259" key="2">
    <source>
        <dbReference type="Pfam" id="PF24883"/>
    </source>
</evidence>
<evidence type="ECO:0000313" key="4">
    <source>
        <dbReference type="Proteomes" id="UP000293360"/>
    </source>
</evidence>
<reference evidence="3 4" key="1">
    <citation type="submission" date="2018-06" db="EMBL/GenBank/DDBJ databases">
        <title>Complete Genomes of Monosporascus.</title>
        <authorList>
            <person name="Robinson A.J."/>
            <person name="Natvig D.O."/>
        </authorList>
    </citation>
    <scope>NUCLEOTIDE SEQUENCE [LARGE SCALE GENOMIC DNA]</scope>
    <source>
        <strain evidence="3 4">CBS 110550</strain>
    </source>
</reference>
<protein>
    <recommendedName>
        <fullName evidence="2">Nephrocystin 3-like N-terminal domain-containing protein</fullName>
    </recommendedName>
</protein>
<dbReference type="Pfam" id="PF24883">
    <property type="entry name" value="NPHP3_N"/>
    <property type="match status" value="1"/>
</dbReference>
<evidence type="ECO:0000256" key="1">
    <source>
        <dbReference type="ARBA" id="ARBA00022737"/>
    </source>
</evidence>
<dbReference type="AlphaFoldDB" id="A0A4Q4TFN3"/>
<organism evidence="3 4">
    <name type="scientific">Monosporascus ibericus</name>
    <dbReference type="NCBI Taxonomy" id="155417"/>
    <lineage>
        <taxon>Eukaryota</taxon>
        <taxon>Fungi</taxon>
        <taxon>Dikarya</taxon>
        <taxon>Ascomycota</taxon>
        <taxon>Pezizomycotina</taxon>
        <taxon>Sordariomycetes</taxon>
        <taxon>Xylariomycetidae</taxon>
        <taxon>Xylariales</taxon>
        <taxon>Xylariales incertae sedis</taxon>
        <taxon>Monosporascus</taxon>
    </lineage>
</organism>
<gene>
    <name evidence="3" type="ORF">DL764_004382</name>
</gene>
<dbReference type="Proteomes" id="UP000293360">
    <property type="component" value="Unassembled WGS sequence"/>
</dbReference>
<dbReference type="EMBL" id="QJNU01000205">
    <property type="protein sequence ID" value="RYP04574.1"/>
    <property type="molecule type" value="Genomic_DNA"/>
</dbReference>
<feature type="domain" description="Nephrocystin 3-like N-terminal" evidence="2">
    <location>
        <begin position="1"/>
        <end position="102"/>
    </location>
</feature>
<keyword evidence="1" id="KW-0677">Repeat</keyword>
<sequence length="238" mass="28107">MLRSIAYQVLDKDVMLYEHFIPIFRGKRRIYREGDGEWQQSQLKEFVHSVLEQRQPRPLLLFVDALDECNEQAVRDVVGFLESLSIHAVQAGFELRICLSSRHYPNISMKKTLELTVEKSKEHRRDIATYVREKLRIRDYAIEAEIQKKADGIFMWVVIVVSLLNKAYDEGRIEAMQKTLQEVPNDLEEVFNTLLRKDDPNKAEMILMLQWVLLTQRPLRPEELLSQNRGHLLSHQRH</sequence>
<evidence type="ECO:0000313" key="3">
    <source>
        <dbReference type="EMBL" id="RYP04574.1"/>
    </source>
</evidence>
<accession>A0A4Q4TFN3</accession>
<dbReference type="PANTHER" id="PTHR10039:SF5">
    <property type="entry name" value="NACHT DOMAIN-CONTAINING PROTEIN"/>
    <property type="match status" value="1"/>
</dbReference>